<accession>A0A073K851</accession>
<keyword evidence="2" id="KW-0812">Transmembrane</keyword>
<evidence type="ECO:0000256" key="1">
    <source>
        <dbReference type="SAM" id="MobiDB-lite"/>
    </source>
</evidence>
<comment type="caution">
    <text evidence="4">The sequence shown here is derived from an EMBL/GenBank/DDBJ whole genome shotgun (WGS) entry which is preliminary data.</text>
</comment>
<keyword evidence="2" id="KW-0472">Membrane</keyword>
<dbReference type="STRING" id="574375.AZF08_17455"/>
<reference evidence="4 5" key="1">
    <citation type="submission" date="2014-06" db="EMBL/GenBank/DDBJ databases">
        <title>Draft genome sequence of Bacillus gaemokensis JCM 15801 (MCCC 1A00707).</title>
        <authorList>
            <person name="Lai Q."/>
            <person name="Liu Y."/>
            <person name="Shao Z."/>
        </authorList>
    </citation>
    <scope>NUCLEOTIDE SEQUENCE [LARGE SCALE GENOMIC DNA]</scope>
    <source>
        <strain evidence="4 5">JCM 15801</strain>
    </source>
</reference>
<dbReference type="EMBL" id="JOTM01000016">
    <property type="protein sequence ID" value="KEK23434.1"/>
    <property type="molecule type" value="Genomic_DNA"/>
</dbReference>
<proteinExistence type="predicted"/>
<sequence length="245" mass="28344">MEHESRFEEKQQRRRQRGVVNIGLSVVLLAVGMISYQLLFTSQTKGKENVAQGKSAQIASKDEKSKKLEEQKIKQAEEEKAKEQDQKETENKKGIEQKNQETETIKANETKQNENKVKEQEKQVEQKNNKIDEQKMNEEKTNKKQEEKNTDQTNQNGQWQPIGTQQGTKPTMQFKEGTTDWNEMKKAISYAVDVPEGQLIYDFIGNNGTNKAYGNVRDKQGKKYKVYIDWVENKGWKPVSVQAVK</sequence>
<dbReference type="Pfam" id="PF07423">
    <property type="entry name" value="DUF1510"/>
    <property type="match status" value="1"/>
</dbReference>
<feature type="compositionally biased region" description="Polar residues" evidence="1">
    <location>
        <begin position="151"/>
        <end position="171"/>
    </location>
</feature>
<feature type="compositionally biased region" description="Basic and acidic residues" evidence="1">
    <location>
        <begin position="60"/>
        <end position="150"/>
    </location>
</feature>
<protein>
    <submittedName>
        <fullName evidence="4">FMN-dependent NADH-azoreductase</fullName>
    </submittedName>
</protein>
<evidence type="ECO:0000313" key="5">
    <source>
        <dbReference type="Proteomes" id="UP000027778"/>
    </source>
</evidence>
<evidence type="ECO:0000259" key="3">
    <source>
        <dbReference type="Pfam" id="PF07423"/>
    </source>
</evidence>
<feature type="domain" description="DUF1510" evidence="3">
    <location>
        <begin position="155"/>
        <end position="243"/>
    </location>
</feature>
<gene>
    <name evidence="4" type="ORF">BAGA_09110</name>
</gene>
<feature type="transmembrane region" description="Helical" evidence="2">
    <location>
        <begin position="20"/>
        <end position="39"/>
    </location>
</feature>
<evidence type="ECO:0000313" key="4">
    <source>
        <dbReference type="EMBL" id="KEK23434.1"/>
    </source>
</evidence>
<feature type="region of interest" description="Disordered" evidence="1">
    <location>
        <begin position="45"/>
        <end position="174"/>
    </location>
</feature>
<dbReference type="AlphaFoldDB" id="A0A073K851"/>
<dbReference type="eggNOG" id="ENOG5032DEE">
    <property type="taxonomic scope" value="Bacteria"/>
</dbReference>
<keyword evidence="5" id="KW-1185">Reference proteome</keyword>
<keyword evidence="2" id="KW-1133">Transmembrane helix</keyword>
<evidence type="ECO:0000256" key="2">
    <source>
        <dbReference type="SAM" id="Phobius"/>
    </source>
</evidence>
<dbReference type="Proteomes" id="UP000027778">
    <property type="component" value="Unassembled WGS sequence"/>
</dbReference>
<organism evidence="4 5">
    <name type="scientific">Bacillus gaemokensis</name>
    <dbReference type="NCBI Taxonomy" id="574375"/>
    <lineage>
        <taxon>Bacteria</taxon>
        <taxon>Bacillati</taxon>
        <taxon>Bacillota</taxon>
        <taxon>Bacilli</taxon>
        <taxon>Bacillales</taxon>
        <taxon>Bacillaceae</taxon>
        <taxon>Bacillus</taxon>
        <taxon>Bacillus cereus group</taxon>
    </lineage>
</organism>
<dbReference type="OrthoDB" id="2168558at2"/>
<name>A0A073K851_9BACI</name>
<dbReference type="RefSeq" id="WP_033675625.1">
    <property type="nucleotide sequence ID" value="NZ_JOTM01000016.1"/>
</dbReference>
<dbReference type="InterPro" id="IPR009988">
    <property type="entry name" value="DUF1510"/>
</dbReference>